<protein>
    <submittedName>
        <fullName evidence="1">Uncharacterized protein</fullName>
    </submittedName>
</protein>
<proteinExistence type="predicted"/>
<dbReference type="EMBL" id="RQZG01000006">
    <property type="protein sequence ID" value="RRD05356.1"/>
    <property type="molecule type" value="Genomic_DNA"/>
</dbReference>
<accession>A0A3P1T928</accession>
<reference evidence="1 2" key="1">
    <citation type="submission" date="2018-11" db="EMBL/GenBank/DDBJ databases">
        <title>Genomes From Bacteria Associated with the Canine Oral Cavity: a Test Case for Automated Genome-Based Taxonomic Assignment.</title>
        <authorList>
            <person name="Coil D.A."/>
            <person name="Jospin G."/>
            <person name="Darling A.E."/>
            <person name="Wallis C."/>
            <person name="Davis I.J."/>
            <person name="Harris S."/>
            <person name="Eisen J.A."/>
            <person name="Holcombe L.J."/>
            <person name="O'Flynn C."/>
        </authorList>
    </citation>
    <scope>NUCLEOTIDE SEQUENCE [LARGE SCALE GENOMIC DNA]</scope>
    <source>
        <strain evidence="1 2">OH887_COT-365</strain>
    </source>
</reference>
<dbReference type="AlphaFoldDB" id="A0A3P1T928"/>
<name>A0A3P1T928_9ACTN</name>
<gene>
    <name evidence="1" type="ORF">EII34_06375</name>
</gene>
<comment type="caution">
    <text evidence="1">The sequence shown here is derived from an EMBL/GenBank/DDBJ whole genome shotgun (WGS) entry which is preliminary data.</text>
</comment>
<dbReference type="OrthoDB" id="3262730at2"/>
<dbReference type="RefSeq" id="WP_124844090.1">
    <property type="nucleotide sequence ID" value="NZ_RQZG01000006.1"/>
</dbReference>
<organism evidence="1 2">
    <name type="scientific">Arachnia propionica</name>
    <dbReference type="NCBI Taxonomy" id="1750"/>
    <lineage>
        <taxon>Bacteria</taxon>
        <taxon>Bacillati</taxon>
        <taxon>Actinomycetota</taxon>
        <taxon>Actinomycetes</taxon>
        <taxon>Propionibacteriales</taxon>
        <taxon>Propionibacteriaceae</taxon>
        <taxon>Arachnia</taxon>
    </lineage>
</organism>
<sequence>MTDLEFSREAVGVKAKQNWHDSETFAVIGGQAGRLDPVPAFVDLPVIPAGGVASLRKTFSTFCLDMEKVLMEFSDACAILGSGTNSAVSNMDDTEETTSEQFIELSRRMGGVPS</sequence>
<dbReference type="Proteomes" id="UP000280819">
    <property type="component" value="Unassembled WGS sequence"/>
</dbReference>
<evidence type="ECO:0000313" key="2">
    <source>
        <dbReference type="Proteomes" id="UP000280819"/>
    </source>
</evidence>
<evidence type="ECO:0000313" key="1">
    <source>
        <dbReference type="EMBL" id="RRD05356.1"/>
    </source>
</evidence>